<name>A0A941J1T1_9ACTN</name>
<dbReference type="EMBL" id="JAGTPG010000001">
    <property type="protein sequence ID" value="MBR8638686.1"/>
    <property type="molecule type" value="Genomic_DNA"/>
</dbReference>
<dbReference type="Proteomes" id="UP000682308">
    <property type="component" value="Unassembled WGS sequence"/>
</dbReference>
<dbReference type="AlphaFoldDB" id="A0A941J1T1"/>
<feature type="region of interest" description="Disordered" evidence="1">
    <location>
        <begin position="1"/>
        <end position="21"/>
    </location>
</feature>
<reference evidence="2 3" key="1">
    <citation type="submission" date="2021-04" db="EMBL/GenBank/DDBJ databases">
        <title>Characterization of the biosynthetic gene cluster of new lipopeptides with antitumor activity in the genome of the marine Streptomyces PHM034.</title>
        <authorList>
            <person name="Ceniceros A."/>
            <person name="Canedo L."/>
            <person name="Mendez C."/>
            <person name="Olano C."/>
            <person name="Schleissner C."/>
            <person name="Cuevas C."/>
            <person name="De La Calle F."/>
            <person name="Salas J.A."/>
        </authorList>
    </citation>
    <scope>NUCLEOTIDE SEQUENCE [LARGE SCALE GENOMIC DNA]</scope>
    <source>
        <strain evidence="2 3">PHM034</strain>
    </source>
</reference>
<evidence type="ECO:0000313" key="3">
    <source>
        <dbReference type="Proteomes" id="UP000682308"/>
    </source>
</evidence>
<evidence type="ECO:0000256" key="1">
    <source>
        <dbReference type="SAM" id="MobiDB-lite"/>
    </source>
</evidence>
<accession>A0A941J1T1</accession>
<organism evidence="2 3">
    <name type="scientific">Streptomyces tuirus</name>
    <dbReference type="NCBI Taxonomy" id="68278"/>
    <lineage>
        <taxon>Bacteria</taxon>
        <taxon>Bacillati</taxon>
        <taxon>Actinomycetota</taxon>
        <taxon>Actinomycetes</taxon>
        <taxon>Kitasatosporales</taxon>
        <taxon>Streptomycetaceae</taxon>
        <taxon>Streptomyces</taxon>
    </lineage>
</organism>
<evidence type="ECO:0000313" key="2">
    <source>
        <dbReference type="EMBL" id="MBR8638686.1"/>
    </source>
</evidence>
<gene>
    <name evidence="2" type="ORF">KEF29_03575</name>
</gene>
<protein>
    <submittedName>
        <fullName evidence="2">Uncharacterized protein</fullName>
    </submittedName>
</protein>
<comment type="caution">
    <text evidence="2">The sequence shown here is derived from an EMBL/GenBank/DDBJ whole genome shotgun (WGS) entry which is preliminary data.</text>
</comment>
<keyword evidence="3" id="KW-1185">Reference proteome</keyword>
<sequence>MSSIGKHSPAYTELRTRAERAEDDNRQLIAANEDLVGELTRSIVRECQTSIRAAAAEAENEALKRRVKELSGKVCRSAAEQQRLRQAVINARPRITQVDTQLVRPYSPVVCLPYASPVPYLDTSNDQTQELPILDQPQPWPIHQVPAA</sequence>
<proteinExistence type="predicted"/>